<organism evidence="1 2">
    <name type="scientific">Phytophthora lilii</name>
    <dbReference type="NCBI Taxonomy" id="2077276"/>
    <lineage>
        <taxon>Eukaryota</taxon>
        <taxon>Sar</taxon>
        <taxon>Stramenopiles</taxon>
        <taxon>Oomycota</taxon>
        <taxon>Peronosporomycetes</taxon>
        <taxon>Peronosporales</taxon>
        <taxon>Peronosporaceae</taxon>
        <taxon>Phytophthora</taxon>
    </lineage>
</organism>
<keyword evidence="2" id="KW-1185">Reference proteome</keyword>
<dbReference type="AlphaFoldDB" id="A0A9W6X4F2"/>
<gene>
    <name evidence="1" type="ORF">Plil01_001286600</name>
</gene>
<dbReference type="Proteomes" id="UP001165083">
    <property type="component" value="Unassembled WGS sequence"/>
</dbReference>
<sequence length="134" mass="15279">MRYSFSKQSKVIQAVAFRGGQQLGSSSWPFSSELITSIWKMTGDNVLRLYDGPFEVYPPYSAKMICFTSPHETWLGTLSKDSTEKTIYMPLWNSHELSAAARELHLPIKRDMIEARFYNFGGVARECLSKDEAL</sequence>
<dbReference type="OrthoDB" id="19861at2759"/>
<name>A0A9W6X4F2_9STRA</name>
<reference evidence="1" key="1">
    <citation type="submission" date="2023-04" db="EMBL/GenBank/DDBJ databases">
        <title>Phytophthora lilii NBRC 32176.</title>
        <authorList>
            <person name="Ichikawa N."/>
            <person name="Sato H."/>
            <person name="Tonouchi N."/>
        </authorList>
    </citation>
    <scope>NUCLEOTIDE SEQUENCE</scope>
    <source>
        <strain evidence="1">NBRC 32176</strain>
    </source>
</reference>
<dbReference type="EMBL" id="BSXW01000819">
    <property type="protein sequence ID" value="GMF30169.1"/>
    <property type="molecule type" value="Genomic_DNA"/>
</dbReference>
<comment type="caution">
    <text evidence="1">The sequence shown here is derived from an EMBL/GenBank/DDBJ whole genome shotgun (WGS) entry which is preliminary data.</text>
</comment>
<evidence type="ECO:0000313" key="1">
    <source>
        <dbReference type="EMBL" id="GMF30169.1"/>
    </source>
</evidence>
<accession>A0A9W6X4F2</accession>
<protein>
    <submittedName>
        <fullName evidence="1">Unnamed protein product</fullName>
    </submittedName>
</protein>
<proteinExistence type="predicted"/>
<evidence type="ECO:0000313" key="2">
    <source>
        <dbReference type="Proteomes" id="UP001165083"/>
    </source>
</evidence>